<dbReference type="GeneID" id="93649647"/>
<evidence type="ECO:0000313" key="2">
    <source>
        <dbReference type="EMBL" id="KAG5421925.1"/>
    </source>
</evidence>
<proteinExistence type="predicted"/>
<feature type="compositionally biased region" description="Low complexity" evidence="1">
    <location>
        <begin position="13"/>
        <end position="27"/>
    </location>
</feature>
<gene>
    <name evidence="2" type="ORF">I9W82_001018</name>
</gene>
<protein>
    <submittedName>
        <fullName evidence="2">Uncharacterized protein</fullName>
    </submittedName>
</protein>
<keyword evidence="3" id="KW-1185">Reference proteome</keyword>
<dbReference type="AlphaFoldDB" id="A0A8H8DE81"/>
<reference evidence="2 3" key="1">
    <citation type="submission" date="2020-12" db="EMBL/GenBank/DDBJ databases">
        <title>Effect of drift, selection, and recombination on the evolution of hybrid genomes in Candida yeast pathogens.</title>
        <authorList>
            <person name="Mixao V."/>
            <person name="Ksiezopolska E."/>
            <person name="Saus E."/>
            <person name="Boekhout T."/>
            <person name="Gacser A."/>
            <person name="Gabaldon T."/>
        </authorList>
    </citation>
    <scope>NUCLEOTIDE SEQUENCE [LARGE SCALE GENOMIC DNA]</scope>
    <source>
        <strain evidence="2 3">BP57</strain>
    </source>
</reference>
<feature type="compositionally biased region" description="Low complexity" evidence="1">
    <location>
        <begin position="164"/>
        <end position="184"/>
    </location>
</feature>
<comment type="caution">
    <text evidence="2">The sequence shown here is derived from an EMBL/GenBank/DDBJ whole genome shotgun (WGS) entry which is preliminary data.</text>
</comment>
<dbReference type="Proteomes" id="UP000669133">
    <property type="component" value="Unassembled WGS sequence"/>
</dbReference>
<organism evidence="2 3">
    <name type="scientific">Candida metapsilosis</name>
    <dbReference type="NCBI Taxonomy" id="273372"/>
    <lineage>
        <taxon>Eukaryota</taxon>
        <taxon>Fungi</taxon>
        <taxon>Dikarya</taxon>
        <taxon>Ascomycota</taxon>
        <taxon>Saccharomycotina</taxon>
        <taxon>Pichiomycetes</taxon>
        <taxon>Debaryomycetaceae</taxon>
        <taxon>Candida/Lodderomyces clade</taxon>
        <taxon>Candida</taxon>
    </lineage>
</organism>
<name>A0A8H8DE81_9ASCO</name>
<feature type="region of interest" description="Disordered" evidence="1">
    <location>
        <begin position="202"/>
        <end position="261"/>
    </location>
</feature>
<dbReference type="EMBL" id="JAEOAQ010000001">
    <property type="protein sequence ID" value="KAG5421925.1"/>
    <property type="molecule type" value="Genomic_DNA"/>
</dbReference>
<feature type="region of interest" description="Disordered" evidence="1">
    <location>
        <begin position="1"/>
        <end position="118"/>
    </location>
</feature>
<accession>A0A8H8DE81</accession>
<evidence type="ECO:0000313" key="3">
    <source>
        <dbReference type="Proteomes" id="UP000669133"/>
    </source>
</evidence>
<feature type="compositionally biased region" description="Polar residues" evidence="1">
    <location>
        <begin position="104"/>
        <end position="118"/>
    </location>
</feature>
<feature type="region of interest" description="Disordered" evidence="1">
    <location>
        <begin position="273"/>
        <end position="311"/>
    </location>
</feature>
<feature type="compositionally biased region" description="Basic residues" evidence="1">
    <location>
        <begin position="58"/>
        <end position="75"/>
    </location>
</feature>
<sequence>MVSTTTTVRKHTNTPSPNNTKDTTTTTHNKRKLNELGDISNTPSRKQQKQQQQQSLNARRHHNNTHNSWQHRQRQRQQQQQSSNHTNYLNDKDVNITTPKGKKSASTATPDKPITRSNSKHNQLLVQEKHNQGVNQEEQQAQQQPPLKCKIKRHFHSSDSQENYTHQTQQYHCQTSPSPTDISSPPAMNQEEEYMLQEITRKPHRFNDTTTPPSDNIDSEDGVDQSHQGYQHRRCKSVTFKLPHDEEKGFENSPLLTPRNDDSDLEEEILARQQHQHQLQLPKEQEQEFSPVYPSTPPESLQHEDDHEEQDRVMKDVDEIESTPVEHVLSPPSQYLASEAKTESQTQVEEATTLQQEQQTQQSSLSTDVLTENTDYISLSSTLPLLENQRNQIQQEIIQLSKLKAQINTSSKEDTIGFVTKLLQGGNGGAEALGLPKPTPIVTCPYIQWEKYHPTLANISHELEMESKKLNKNDTPFKFVI</sequence>
<feature type="compositionally biased region" description="Low complexity" evidence="1">
    <location>
        <begin position="345"/>
        <end position="366"/>
    </location>
</feature>
<feature type="compositionally biased region" description="Basic and acidic residues" evidence="1">
    <location>
        <begin position="301"/>
        <end position="311"/>
    </location>
</feature>
<evidence type="ECO:0000256" key="1">
    <source>
        <dbReference type="SAM" id="MobiDB-lite"/>
    </source>
</evidence>
<feature type="region of interest" description="Disordered" evidence="1">
    <location>
        <begin position="155"/>
        <end position="184"/>
    </location>
</feature>
<dbReference type="RefSeq" id="XP_067551041.1">
    <property type="nucleotide sequence ID" value="XM_067689719.1"/>
</dbReference>
<dbReference type="OrthoDB" id="20473at2759"/>
<feature type="region of interest" description="Disordered" evidence="1">
    <location>
        <begin position="336"/>
        <end position="366"/>
    </location>
</feature>